<dbReference type="SUPFAM" id="SSF51735">
    <property type="entry name" value="NAD(P)-binding Rossmann-fold domains"/>
    <property type="match status" value="1"/>
</dbReference>
<dbReference type="Pfam" id="PF01408">
    <property type="entry name" value="GFO_IDH_MocA"/>
    <property type="match status" value="1"/>
</dbReference>
<dbReference type="PANTHER" id="PTHR22604">
    <property type="entry name" value="OXIDOREDUCTASES"/>
    <property type="match status" value="1"/>
</dbReference>
<evidence type="ECO:0000256" key="2">
    <source>
        <dbReference type="ARBA" id="ARBA00023002"/>
    </source>
</evidence>
<protein>
    <submittedName>
        <fullName evidence="5">Oxidoreductase</fullName>
    </submittedName>
</protein>
<dbReference type="InterPro" id="IPR055170">
    <property type="entry name" value="GFO_IDH_MocA-like_dom"/>
</dbReference>
<dbReference type="InterPro" id="IPR000683">
    <property type="entry name" value="Gfo/Idh/MocA-like_OxRdtase_N"/>
</dbReference>
<keyword evidence="2" id="KW-0560">Oxidoreductase</keyword>
<reference evidence="5 6" key="1">
    <citation type="journal article" date="2008" name="Int. J. Syst. Evol. Microbiol.">
        <title>Tessaracoccus flavescens sp. nov., isolated from marine sediment.</title>
        <authorList>
            <person name="Lee D.W."/>
            <person name="Lee S.D."/>
        </authorList>
    </citation>
    <scope>NUCLEOTIDE SEQUENCE [LARGE SCALE GENOMIC DNA]</scope>
    <source>
        <strain evidence="5 6">SST-39T</strain>
    </source>
</reference>
<proteinExistence type="inferred from homology"/>
<gene>
    <name evidence="5" type="ORF">BW733_05085</name>
</gene>
<sequence length="347" mass="37166">MTGTLPTSRIPDPKAAPPLRWGVLGTGGIAAGFISALQATRQRLVAVGSRSAEKGRAFGERHGAERFFGSYEELVGDDQVDVVYVATPHSEHLANALLAIEEGKPVLIEKAFTRNAAEARQVFDAARAAGVAVMEAMWTRFLPSTDIVRQLLANGELGDVETLFADHGQWFAEDPQFRLFDPAQAGGAMLDLGVYPVSFSHFVFGTPGRIQAAGTKAFTGVDRQISAVLSDYPDHATGQSLVNTTLASKTPTVALISGTEARIEIPGAFYAPQRIKLIGRGGSFVESAPPQITGHMGLCYEAAHFATVIAEGRLESDLLPWDETLAVMETMDELRRQTGSELPGETL</sequence>
<comment type="similarity">
    <text evidence="1">Belongs to the Gfo/Idh/MocA family.</text>
</comment>
<dbReference type="GO" id="GO:0016491">
    <property type="term" value="F:oxidoreductase activity"/>
    <property type="evidence" value="ECO:0007669"/>
    <property type="project" value="UniProtKB-KW"/>
</dbReference>
<keyword evidence="6" id="KW-1185">Reference proteome</keyword>
<dbReference type="RefSeq" id="WP_077348514.1">
    <property type="nucleotide sequence ID" value="NZ_CP019607.1"/>
</dbReference>
<feature type="domain" description="Gfo/Idh/MocA-like oxidoreductase N-terminal" evidence="3">
    <location>
        <begin position="19"/>
        <end position="135"/>
    </location>
</feature>
<evidence type="ECO:0000256" key="1">
    <source>
        <dbReference type="ARBA" id="ARBA00010928"/>
    </source>
</evidence>
<name>A0A1Q2CW01_9ACTN</name>
<dbReference type="PANTHER" id="PTHR22604:SF105">
    <property type="entry name" value="TRANS-1,2-DIHYDROBENZENE-1,2-DIOL DEHYDROGENASE"/>
    <property type="match status" value="1"/>
</dbReference>
<dbReference type="InterPro" id="IPR050984">
    <property type="entry name" value="Gfo/Idh/MocA_domain"/>
</dbReference>
<dbReference type="EMBL" id="CP019607">
    <property type="protein sequence ID" value="AQP50302.1"/>
    <property type="molecule type" value="Genomic_DNA"/>
</dbReference>
<dbReference type="OrthoDB" id="9815825at2"/>
<dbReference type="SUPFAM" id="SSF55347">
    <property type="entry name" value="Glyceraldehyde-3-phosphate dehydrogenase-like, C-terminal domain"/>
    <property type="match status" value="1"/>
</dbReference>
<accession>A0A1Q2CW01</accession>
<evidence type="ECO:0000313" key="5">
    <source>
        <dbReference type="EMBL" id="AQP50302.1"/>
    </source>
</evidence>
<feature type="domain" description="GFO/IDH/MocA-like oxidoreductase" evidence="4">
    <location>
        <begin position="148"/>
        <end position="264"/>
    </location>
</feature>
<dbReference type="Proteomes" id="UP000188235">
    <property type="component" value="Chromosome"/>
</dbReference>
<evidence type="ECO:0000259" key="4">
    <source>
        <dbReference type="Pfam" id="PF22725"/>
    </source>
</evidence>
<dbReference type="InterPro" id="IPR036291">
    <property type="entry name" value="NAD(P)-bd_dom_sf"/>
</dbReference>
<evidence type="ECO:0000313" key="6">
    <source>
        <dbReference type="Proteomes" id="UP000188235"/>
    </source>
</evidence>
<evidence type="ECO:0000259" key="3">
    <source>
        <dbReference type="Pfam" id="PF01408"/>
    </source>
</evidence>
<dbReference type="Gene3D" id="3.40.50.720">
    <property type="entry name" value="NAD(P)-binding Rossmann-like Domain"/>
    <property type="match status" value="1"/>
</dbReference>
<dbReference type="Gene3D" id="3.30.360.10">
    <property type="entry name" value="Dihydrodipicolinate Reductase, domain 2"/>
    <property type="match status" value="1"/>
</dbReference>
<dbReference type="STRING" id="399497.BW733_05085"/>
<organism evidence="5 6">
    <name type="scientific">Tessaracoccus flavescens</name>
    <dbReference type="NCBI Taxonomy" id="399497"/>
    <lineage>
        <taxon>Bacteria</taxon>
        <taxon>Bacillati</taxon>
        <taxon>Actinomycetota</taxon>
        <taxon>Actinomycetes</taxon>
        <taxon>Propionibacteriales</taxon>
        <taxon>Propionibacteriaceae</taxon>
        <taxon>Tessaracoccus</taxon>
    </lineage>
</organism>
<dbReference type="KEGG" id="tfa:BW733_05085"/>
<dbReference type="Pfam" id="PF22725">
    <property type="entry name" value="GFO_IDH_MocA_C3"/>
    <property type="match status" value="1"/>
</dbReference>
<dbReference type="AlphaFoldDB" id="A0A1Q2CW01"/>
<dbReference type="GO" id="GO:0000166">
    <property type="term" value="F:nucleotide binding"/>
    <property type="evidence" value="ECO:0007669"/>
    <property type="project" value="InterPro"/>
</dbReference>